<keyword evidence="4" id="KW-1185">Reference proteome</keyword>
<sequence>MMRISRVLLTVVLMLLAVLARAETPVVLTQSFAGKVNFTGTQKTMRTRSNQSNACAVTASGTDVNATLSGLPSGATVLSAQLYWAGSGSSQDTTVYMDGVAYTAPAARRYYSTINNGGTLFYYFGGAADVTSAVQAKGNGTYKFHGLTVNNSNAYCDVEGILGGFQLLVVYSHPNETFRVLNLYEGFQDFQYNGLTINLANFRTPANLNGATARLGHITWEGDSTLVANGEDLLFNNVEMVDSYNPAHNQFNSSSNITSDNASYGIDFDAYTVGSPTIQGNQTTATTRYQTGQDMVILAAEVIAVPNVPVSDFAMEITAATSAPVLGQTNSFTLVATNNGPSDEPGTVTVVDTIPNTMSITSASGLGWTCNVAGQTVTCTRPGPVAASTALPAITINVTQTGIFGGTITNTASVSGTNFDNLSGNNAASVNLTMTSMAYAFTDKPCVNNKAFGDAQQTCQLKSWSTISAGDSVTPVYITALSNNVPTALGTSSTNRSVYFGLRCNNPTTNAGVKATWTAASGSLYTLPLCMSKTAAASTGAMSAVTLTFAANQPTANVAFAFRYMDVGNVTFSMYDGSANMLVTSGAFVVRPAWIGFSEIKRSSDGALNPAARQLVVPTGTATYTSLTLAFLRAGADTFEVTVAALATDMTTVTPNFGREDTPDSFVITPPESADDPAYGTVNPKPFWEMVGDINNPTPLPALQGGTWQPIVNGASKGTGFTWNGVGIIKLKARNALGNYLETSPEVPSLPSNVGRFVPARFMTSIAPASNLAPYICTIRVACSTNVTGVVYSGQPFNVNVRALLYQAPGDTSPPTLANGYRGRFAEDVTLGPFTTLGAGSAVAGTFTVNAGTTAIVPSTAFATAADQQGGTATALSKYVIPTPAGTPPPTPTPVEFFVRAQRQWTSINSSTILSTSATRNNASGQSEYTALEAGVKAVKGQIRIVGNTGPERLPMPVRFTTEYYMGADKGWYTSDFDSGTTLAPAADIGYTSCQKQLTCPNPVTPTATTAVTVSQGKGNFTLTAPFKVGTTVATVVNSALNAYLASVPGTLVFGIRKSPVIYIREAY</sequence>
<reference evidence="3 4" key="1">
    <citation type="submission" date="2019-03" db="EMBL/GenBank/DDBJ databases">
        <title>Draft Genome Sequence of Massilia arenosa sp. nov., a Novel Massilia Species Isolated from a Sandy-loam Maize Soil.</title>
        <authorList>
            <person name="Raths R."/>
            <person name="Peta V."/>
            <person name="Bucking H."/>
        </authorList>
    </citation>
    <scope>NUCLEOTIDE SEQUENCE [LARGE SCALE GENOMIC DNA]</scope>
    <source>
        <strain evidence="3 4">MC02</strain>
    </source>
</reference>
<gene>
    <name evidence="3" type="ORF">E4L96_14810</name>
</gene>
<dbReference type="OrthoDB" id="9790247at2"/>
<name>A0A4Y9S755_9BURK</name>
<feature type="chain" id="PRO_5021433057" evidence="1">
    <location>
        <begin position="23"/>
        <end position="1068"/>
    </location>
</feature>
<keyword evidence="1" id="KW-0732">Signal</keyword>
<comment type="caution">
    <text evidence="3">The sequence shown here is derived from an EMBL/GenBank/DDBJ whole genome shotgun (WGS) entry which is preliminary data.</text>
</comment>
<proteinExistence type="predicted"/>
<evidence type="ECO:0000259" key="2">
    <source>
        <dbReference type="Pfam" id="PF01345"/>
    </source>
</evidence>
<dbReference type="RefSeq" id="WP_135207997.1">
    <property type="nucleotide sequence ID" value="NZ_SPVF01000187.1"/>
</dbReference>
<evidence type="ECO:0000313" key="4">
    <source>
        <dbReference type="Proteomes" id="UP000298438"/>
    </source>
</evidence>
<evidence type="ECO:0000256" key="1">
    <source>
        <dbReference type="SAM" id="SignalP"/>
    </source>
</evidence>
<dbReference type="Proteomes" id="UP000298438">
    <property type="component" value="Unassembled WGS sequence"/>
</dbReference>
<organism evidence="3 4">
    <name type="scientific">Zemynaea arenosa</name>
    <dbReference type="NCBI Taxonomy" id="2561931"/>
    <lineage>
        <taxon>Bacteria</taxon>
        <taxon>Pseudomonadati</taxon>
        <taxon>Pseudomonadota</taxon>
        <taxon>Betaproteobacteria</taxon>
        <taxon>Burkholderiales</taxon>
        <taxon>Oxalobacteraceae</taxon>
        <taxon>Telluria group</taxon>
        <taxon>Zemynaea</taxon>
    </lineage>
</organism>
<dbReference type="Pfam" id="PF01345">
    <property type="entry name" value="DUF11"/>
    <property type="match status" value="1"/>
</dbReference>
<dbReference type="InterPro" id="IPR001434">
    <property type="entry name" value="OmcB-like_DUF11"/>
</dbReference>
<evidence type="ECO:0000313" key="3">
    <source>
        <dbReference type="EMBL" id="TFW17327.1"/>
    </source>
</evidence>
<accession>A0A4Y9S755</accession>
<feature type="signal peptide" evidence="1">
    <location>
        <begin position="1"/>
        <end position="22"/>
    </location>
</feature>
<dbReference type="EMBL" id="SPVF01000187">
    <property type="protein sequence ID" value="TFW17327.1"/>
    <property type="molecule type" value="Genomic_DNA"/>
</dbReference>
<protein>
    <submittedName>
        <fullName evidence="3">DUF11 domain-containing protein</fullName>
    </submittedName>
</protein>
<dbReference type="AlphaFoldDB" id="A0A4Y9S755"/>
<feature type="domain" description="DUF11" evidence="2">
    <location>
        <begin position="312"/>
        <end position="431"/>
    </location>
</feature>